<protein>
    <submittedName>
        <fullName evidence="12">Peptidase S54 rhomboid domain-containing protein</fullName>
    </submittedName>
</protein>
<dbReference type="GO" id="GO:0006508">
    <property type="term" value="P:proteolysis"/>
    <property type="evidence" value="ECO:0007669"/>
    <property type="project" value="UniProtKB-KW"/>
</dbReference>
<evidence type="ECO:0000313" key="11">
    <source>
        <dbReference type="Proteomes" id="UP000887581"/>
    </source>
</evidence>
<evidence type="ECO:0000256" key="6">
    <source>
        <dbReference type="ARBA" id="ARBA00022989"/>
    </source>
</evidence>
<dbReference type="Proteomes" id="UP000887581">
    <property type="component" value="Unplaced"/>
</dbReference>
<proteinExistence type="inferred from homology"/>
<evidence type="ECO:0000256" key="5">
    <source>
        <dbReference type="ARBA" id="ARBA00022801"/>
    </source>
</evidence>
<dbReference type="InterPro" id="IPR035952">
    <property type="entry name" value="Rhomboid-like_sf"/>
</dbReference>
<keyword evidence="11" id="KW-1185">Reference proteome</keyword>
<evidence type="ECO:0000256" key="4">
    <source>
        <dbReference type="ARBA" id="ARBA00022692"/>
    </source>
</evidence>
<reference evidence="12" key="1">
    <citation type="submission" date="2022-11" db="UniProtKB">
        <authorList>
            <consortium name="WormBaseParasite"/>
        </authorList>
    </citation>
    <scope>IDENTIFICATION</scope>
</reference>
<evidence type="ECO:0000256" key="2">
    <source>
        <dbReference type="ARBA" id="ARBA00009045"/>
    </source>
</evidence>
<comment type="subcellular location">
    <subcellularLocation>
        <location evidence="1">Membrane</location>
        <topology evidence="1">Multi-pass membrane protein</topology>
    </subcellularLocation>
</comment>
<dbReference type="PANTHER" id="PTHR43066:SF1">
    <property type="entry name" value="RHOMBOID PROTEIN 2"/>
    <property type="match status" value="1"/>
</dbReference>
<dbReference type="Gene3D" id="1.20.1540.10">
    <property type="entry name" value="Rhomboid-like"/>
    <property type="match status" value="1"/>
</dbReference>
<feature type="domain" description="Peptidase S54 rhomboid" evidence="10">
    <location>
        <begin position="12"/>
        <end position="158"/>
    </location>
</feature>
<organism evidence="11 12">
    <name type="scientific">Setaria digitata</name>
    <dbReference type="NCBI Taxonomy" id="48799"/>
    <lineage>
        <taxon>Eukaryota</taxon>
        <taxon>Metazoa</taxon>
        <taxon>Ecdysozoa</taxon>
        <taxon>Nematoda</taxon>
        <taxon>Chromadorea</taxon>
        <taxon>Rhabditida</taxon>
        <taxon>Spirurina</taxon>
        <taxon>Spiruromorpha</taxon>
        <taxon>Filarioidea</taxon>
        <taxon>Setariidae</taxon>
        <taxon>Setaria</taxon>
    </lineage>
</organism>
<comment type="similarity">
    <text evidence="2">Belongs to the peptidase S54 family.</text>
</comment>
<evidence type="ECO:0000259" key="10">
    <source>
        <dbReference type="Pfam" id="PF01694"/>
    </source>
</evidence>
<keyword evidence="7 9" id="KW-0472">Membrane</keyword>
<sequence>MCLLPSRIVYRSEWFRLLASTVMHADDMHLYFNMVSLLWKGRRLEPLLGSRRFLLLLVTFALATSSTMVGLSYLADEVFYFGNGSFVNQCAVGFSGVLFALKVLHTTYFPYTDRNLFGWFPIPSQYACWAELFLLQLLTPNASFIGHLSGIIVGLAYTNGPLKTIVDILESVVSLLFGDNRGSPSQMGNSSGSNSGRRFTSWGSGPVGGENANTYERPSYSWRGEQRNYDEYTGGMSEEEQMWRATQRSFYEDSWHSSLY</sequence>
<feature type="compositionally biased region" description="Low complexity" evidence="8">
    <location>
        <begin position="183"/>
        <end position="196"/>
    </location>
</feature>
<accession>A0A915PM49</accession>
<keyword evidence="5" id="KW-0378">Hydrolase</keyword>
<name>A0A915PM49_9BILA</name>
<dbReference type="PANTHER" id="PTHR43066">
    <property type="entry name" value="RHOMBOID-RELATED PROTEIN"/>
    <property type="match status" value="1"/>
</dbReference>
<keyword evidence="3" id="KW-0645">Protease</keyword>
<feature type="transmembrane region" description="Helical" evidence="9">
    <location>
        <begin position="86"/>
        <end position="104"/>
    </location>
</feature>
<dbReference type="InterPro" id="IPR022764">
    <property type="entry name" value="Peptidase_S54_rhomboid_dom"/>
</dbReference>
<evidence type="ECO:0000256" key="9">
    <source>
        <dbReference type="SAM" id="Phobius"/>
    </source>
</evidence>
<keyword evidence="4 9" id="KW-0812">Transmembrane</keyword>
<feature type="region of interest" description="Disordered" evidence="8">
    <location>
        <begin position="183"/>
        <end position="217"/>
    </location>
</feature>
<dbReference type="FunFam" id="1.20.1540.10:FF:000008">
    <property type="entry name" value="RHOMBOID-like protein 13"/>
    <property type="match status" value="1"/>
</dbReference>
<evidence type="ECO:0000256" key="8">
    <source>
        <dbReference type="SAM" id="MobiDB-lite"/>
    </source>
</evidence>
<evidence type="ECO:0000313" key="12">
    <source>
        <dbReference type="WBParaSite" id="sdigi.contig178.g5719.t1"/>
    </source>
</evidence>
<dbReference type="SUPFAM" id="SSF144091">
    <property type="entry name" value="Rhomboid-like"/>
    <property type="match status" value="1"/>
</dbReference>
<dbReference type="WBParaSite" id="sdigi.contig178.g5719.t1">
    <property type="protein sequence ID" value="sdigi.contig178.g5719.t1"/>
    <property type="gene ID" value="sdigi.contig178.g5719"/>
</dbReference>
<feature type="transmembrane region" description="Helical" evidence="9">
    <location>
        <begin position="53"/>
        <end position="74"/>
    </location>
</feature>
<dbReference type="GO" id="GO:0004252">
    <property type="term" value="F:serine-type endopeptidase activity"/>
    <property type="evidence" value="ECO:0007669"/>
    <property type="project" value="InterPro"/>
</dbReference>
<evidence type="ECO:0000256" key="7">
    <source>
        <dbReference type="ARBA" id="ARBA00023136"/>
    </source>
</evidence>
<dbReference type="Pfam" id="PF01694">
    <property type="entry name" value="Rhomboid"/>
    <property type="match status" value="1"/>
</dbReference>
<evidence type="ECO:0000256" key="1">
    <source>
        <dbReference type="ARBA" id="ARBA00004141"/>
    </source>
</evidence>
<keyword evidence="6 9" id="KW-1133">Transmembrane helix</keyword>
<dbReference type="GO" id="GO:0016020">
    <property type="term" value="C:membrane"/>
    <property type="evidence" value="ECO:0007669"/>
    <property type="project" value="UniProtKB-SubCell"/>
</dbReference>
<dbReference type="AlphaFoldDB" id="A0A915PM49"/>
<evidence type="ECO:0000256" key="3">
    <source>
        <dbReference type="ARBA" id="ARBA00022670"/>
    </source>
</evidence>